<dbReference type="InterPro" id="IPR051199">
    <property type="entry name" value="LPS_LOS_Heptosyltrfase"/>
</dbReference>
<evidence type="ECO:0000256" key="2">
    <source>
        <dbReference type="ARBA" id="ARBA00022679"/>
    </source>
</evidence>
<dbReference type="RefSeq" id="WP_046576934.1">
    <property type="nucleotide sequence ID" value="NZ_CP010429.1"/>
</dbReference>
<proteinExistence type="predicted"/>
<name>A0A0E3V9L3_9BACT</name>
<reference evidence="3 4" key="1">
    <citation type="journal article" date="2014" name="Curr. Microbiol.">
        <title>Spirosoma radiotolerans sp. nov., a gamma-radiation-resistant bacterium isolated from gamma ray-irradiated soil.</title>
        <authorList>
            <person name="Lee J.J."/>
            <person name="Srinivasan S."/>
            <person name="Lim S."/>
            <person name="Joe M."/>
            <person name="Im S."/>
            <person name="Bae S.I."/>
            <person name="Park K.R."/>
            <person name="Han J.H."/>
            <person name="Park S.H."/>
            <person name="Joo B.M."/>
            <person name="Park S.J."/>
            <person name="Kim M.K."/>
        </authorList>
    </citation>
    <scope>NUCLEOTIDE SEQUENCE [LARGE SCALE GENOMIC DNA]</scope>
    <source>
        <strain evidence="3 4">DG5A</strain>
    </source>
</reference>
<dbReference type="Proteomes" id="UP000033054">
    <property type="component" value="Chromosome"/>
</dbReference>
<dbReference type="STRING" id="1379870.SD10_22475"/>
<accession>A0A0E3V9L3</accession>
<evidence type="ECO:0000256" key="1">
    <source>
        <dbReference type="ARBA" id="ARBA00022676"/>
    </source>
</evidence>
<keyword evidence="2" id="KW-0808">Transferase</keyword>
<dbReference type="InterPro" id="IPR002201">
    <property type="entry name" value="Glyco_trans_9"/>
</dbReference>
<protein>
    <recommendedName>
        <fullName evidence="5">Glycosyl transferase</fullName>
    </recommendedName>
</protein>
<dbReference type="KEGG" id="srd:SD10_22475"/>
<dbReference type="AlphaFoldDB" id="A0A0E3V9L3"/>
<dbReference type="HOGENOM" id="CLU_038371_0_0_10"/>
<evidence type="ECO:0000313" key="4">
    <source>
        <dbReference type="Proteomes" id="UP000033054"/>
    </source>
</evidence>
<dbReference type="GO" id="GO:0005829">
    <property type="term" value="C:cytosol"/>
    <property type="evidence" value="ECO:0007669"/>
    <property type="project" value="TreeGrafter"/>
</dbReference>
<evidence type="ECO:0000313" key="3">
    <source>
        <dbReference type="EMBL" id="AKD57246.1"/>
    </source>
</evidence>
<dbReference type="Pfam" id="PF01075">
    <property type="entry name" value="Glyco_transf_9"/>
    <property type="match status" value="1"/>
</dbReference>
<keyword evidence="4" id="KW-1185">Reference proteome</keyword>
<evidence type="ECO:0008006" key="5">
    <source>
        <dbReference type="Google" id="ProtNLM"/>
    </source>
</evidence>
<dbReference type="GO" id="GO:0009244">
    <property type="term" value="P:lipopolysaccharide core region biosynthetic process"/>
    <property type="evidence" value="ECO:0007669"/>
    <property type="project" value="TreeGrafter"/>
</dbReference>
<organism evidence="3 4">
    <name type="scientific">Spirosoma radiotolerans</name>
    <dbReference type="NCBI Taxonomy" id="1379870"/>
    <lineage>
        <taxon>Bacteria</taxon>
        <taxon>Pseudomonadati</taxon>
        <taxon>Bacteroidota</taxon>
        <taxon>Cytophagia</taxon>
        <taxon>Cytophagales</taxon>
        <taxon>Cytophagaceae</taxon>
        <taxon>Spirosoma</taxon>
    </lineage>
</organism>
<dbReference type="Gene3D" id="3.40.50.2000">
    <property type="entry name" value="Glycogen Phosphorylase B"/>
    <property type="match status" value="2"/>
</dbReference>
<dbReference type="PATRIC" id="fig|1379870.5.peg.4865"/>
<gene>
    <name evidence="3" type="ORF">SD10_22475</name>
</gene>
<dbReference type="GO" id="GO:0008713">
    <property type="term" value="F:ADP-heptose-lipopolysaccharide heptosyltransferase activity"/>
    <property type="evidence" value="ECO:0007669"/>
    <property type="project" value="TreeGrafter"/>
</dbReference>
<dbReference type="OrthoDB" id="9797795at2"/>
<sequence length="358" mass="39512">MKAIGNKVLIYRLGSLGDTVMALPCFHKVKESFPDADLTLLTNRPVATKAAPLETVLGKDYFFNRVMNYPVGTRNPFVFADLIWKIRSLKIDTVVSLMSARSQLAIKRDRFFFKTAGISQFIGFADENSGTSPDSSREPEWEAVRLARQVNTLGVVPLDDNHYWDLRLTAVELQLAQQALSTISSRTPIIAVSIGTKNQANDWEPHNWTKLFNQLQASLPGWRLVLIGAAEEAERSAKLLEAWGGNGLNLCGKLTPRVSAAVLKRASVFVGHDSGPMHLAACVGTPCVGIFSARNLPGRWFPRGSRNQIIYHRTECAGCGLEVCVEQQKKCILSITVSEVQEAILKTISIRKQTGFLA</sequence>
<dbReference type="CDD" id="cd03789">
    <property type="entry name" value="GT9_LPS_heptosyltransferase"/>
    <property type="match status" value="1"/>
</dbReference>
<dbReference type="EMBL" id="CP010429">
    <property type="protein sequence ID" value="AKD57246.1"/>
    <property type="molecule type" value="Genomic_DNA"/>
</dbReference>
<keyword evidence="1" id="KW-0328">Glycosyltransferase</keyword>
<dbReference type="SUPFAM" id="SSF53756">
    <property type="entry name" value="UDP-Glycosyltransferase/glycogen phosphorylase"/>
    <property type="match status" value="1"/>
</dbReference>
<dbReference type="PANTHER" id="PTHR30160">
    <property type="entry name" value="TETRAACYLDISACCHARIDE 4'-KINASE-RELATED"/>
    <property type="match status" value="1"/>
</dbReference>